<keyword evidence="2" id="KW-1185">Reference proteome</keyword>
<dbReference type="AlphaFoldDB" id="A0A8H7AGI3"/>
<name>A0A8H7AGI3_9EURO</name>
<sequence>MPIIGVFITLYGVRRVFDTTDYAFGNFQTVLELFFDFGEIQLLNDDRVVIVLLT</sequence>
<comment type="caution">
    <text evidence="1">The sequence shown here is derived from an EMBL/GenBank/DDBJ whole genome shotgun (WGS) entry which is preliminary data.</text>
</comment>
<reference evidence="1" key="1">
    <citation type="submission" date="2020-02" db="EMBL/GenBank/DDBJ databases">
        <authorList>
            <person name="Palmer J.M."/>
        </authorList>
    </citation>
    <scope>NUCLEOTIDE SEQUENCE</scope>
    <source>
        <strain evidence="1">EPUS1.4</strain>
        <tissue evidence="1">Thallus</tissue>
    </source>
</reference>
<dbReference type="Proteomes" id="UP000606974">
    <property type="component" value="Unassembled WGS sequence"/>
</dbReference>
<accession>A0A8H7AGI3</accession>
<organism evidence="1 2">
    <name type="scientific">Endocarpon pusillum</name>
    <dbReference type="NCBI Taxonomy" id="364733"/>
    <lineage>
        <taxon>Eukaryota</taxon>
        <taxon>Fungi</taxon>
        <taxon>Dikarya</taxon>
        <taxon>Ascomycota</taxon>
        <taxon>Pezizomycotina</taxon>
        <taxon>Eurotiomycetes</taxon>
        <taxon>Chaetothyriomycetidae</taxon>
        <taxon>Verrucariales</taxon>
        <taxon>Verrucariaceae</taxon>
        <taxon>Endocarpon</taxon>
    </lineage>
</organism>
<protein>
    <submittedName>
        <fullName evidence="1">Uncharacterized protein</fullName>
    </submittedName>
</protein>
<evidence type="ECO:0000313" key="1">
    <source>
        <dbReference type="EMBL" id="KAF7508698.1"/>
    </source>
</evidence>
<dbReference type="EMBL" id="JAACFV010000050">
    <property type="protein sequence ID" value="KAF7508698.1"/>
    <property type="molecule type" value="Genomic_DNA"/>
</dbReference>
<evidence type="ECO:0000313" key="2">
    <source>
        <dbReference type="Proteomes" id="UP000606974"/>
    </source>
</evidence>
<proteinExistence type="predicted"/>
<gene>
    <name evidence="1" type="ORF">GJ744_008945</name>
</gene>